<reference evidence="1 2" key="1">
    <citation type="submission" date="2017-09" db="EMBL/GenBank/DDBJ databases">
        <authorList>
            <person name="Ehlers B."/>
            <person name="Leendertz F.H."/>
        </authorList>
    </citation>
    <scope>NUCLEOTIDE SEQUENCE [LARGE SCALE GENOMIC DNA]</scope>
    <source>
        <strain evidence="1 2">CGMCC 1.10978</strain>
    </source>
</reference>
<dbReference type="InterPro" id="IPR004027">
    <property type="entry name" value="SEC_C_motif"/>
</dbReference>
<dbReference type="Pfam" id="PF03695">
    <property type="entry name" value="UPF0149"/>
    <property type="match status" value="1"/>
</dbReference>
<dbReference type="OrthoDB" id="570299at2"/>
<dbReference type="Gene3D" id="3.10.450.50">
    <property type="match status" value="1"/>
</dbReference>
<keyword evidence="2" id="KW-1185">Reference proteome</keyword>
<gene>
    <name evidence="1" type="ORF">SAMN06296416_102376</name>
</gene>
<evidence type="ECO:0000313" key="1">
    <source>
        <dbReference type="EMBL" id="SOD53369.1"/>
    </source>
</evidence>
<evidence type="ECO:0008006" key="3">
    <source>
        <dbReference type="Google" id="ProtNLM"/>
    </source>
</evidence>
<dbReference type="AlphaFoldDB" id="A0A286D3X9"/>
<evidence type="ECO:0000313" key="2">
    <source>
        <dbReference type="Proteomes" id="UP000219374"/>
    </source>
</evidence>
<sequence>MMEPMTEAELDELSWFLGEHAQARDGMTLEILDGFLSALVVGPALVMPSEYLPFIWPKGQWQDVEQAQGAFERIIRFWNHIVWRVQASAEEQSPEIEAMLIPCLMLPEKDDGEGEDTDEPDLSDIPDDFPFAFGWASGFLQGVSLRQEHWAAWAETHEDIADDLELIAALAVIDRDHALEMDLPELEPMDFQERFEACMDLPAILLEMNLQRLEDLRPQPARREPQPGRNDPCNCGSGLKYKKCCGAGGQGRVIH</sequence>
<name>A0A286D3X9_9GAMM</name>
<dbReference type="InterPro" id="IPR011978">
    <property type="entry name" value="YgfB-like"/>
</dbReference>
<dbReference type="EMBL" id="OCND01000002">
    <property type="protein sequence ID" value="SOD53369.1"/>
    <property type="molecule type" value="Genomic_DNA"/>
</dbReference>
<organism evidence="1 2">
    <name type="scientific">Pseudoxanthomonas wuyuanensis</name>
    <dbReference type="NCBI Taxonomy" id="1073196"/>
    <lineage>
        <taxon>Bacteria</taxon>
        <taxon>Pseudomonadati</taxon>
        <taxon>Pseudomonadota</taxon>
        <taxon>Gammaproteobacteria</taxon>
        <taxon>Lysobacterales</taxon>
        <taxon>Lysobacteraceae</taxon>
        <taxon>Pseudoxanthomonas</taxon>
    </lineage>
</organism>
<accession>A0A286D3X9</accession>
<proteinExistence type="predicted"/>
<dbReference type="InterPro" id="IPR036255">
    <property type="entry name" value="YgfB-like_sf"/>
</dbReference>
<dbReference type="NCBIfam" id="TIGR02292">
    <property type="entry name" value="ygfB_yecA"/>
    <property type="match status" value="1"/>
</dbReference>
<dbReference type="SUPFAM" id="SSF101327">
    <property type="entry name" value="YgfB-like"/>
    <property type="match status" value="1"/>
</dbReference>
<protein>
    <recommendedName>
        <fullName evidence="3">YecA family protein</fullName>
    </recommendedName>
</protein>
<dbReference type="Proteomes" id="UP000219374">
    <property type="component" value="Unassembled WGS sequence"/>
</dbReference>
<dbReference type="Pfam" id="PF02810">
    <property type="entry name" value="SEC-C"/>
    <property type="match status" value="1"/>
</dbReference>
<dbReference type="SUPFAM" id="SSF103642">
    <property type="entry name" value="Sec-C motif"/>
    <property type="match status" value="1"/>
</dbReference>